<dbReference type="Gene3D" id="1.10.439.10">
    <property type="entry name" value="Penicillin Amidohydrolase, domain 1"/>
    <property type="match status" value="1"/>
</dbReference>
<evidence type="ECO:0000256" key="5">
    <source>
        <dbReference type="SAM" id="SignalP"/>
    </source>
</evidence>
<gene>
    <name evidence="6" type="ORF">CR105_26955</name>
</gene>
<accession>A0A2G8T7B5</accession>
<dbReference type="Gene3D" id="3.60.20.10">
    <property type="entry name" value="Glutamine Phosphoribosylpyrophosphate, subunit 1, domain 1"/>
    <property type="match status" value="1"/>
</dbReference>
<sequence length="807" mass="87529">MSEKLHDPARRARASRFTVVALLSALALAGCGRSSDDSKAPPPPAPKFAAELTRTTHGVAHVRANDFRSLGYGLAYAYAQDNVCMFADSLLTARGERSLFFGPDAHATRRVNGEYGAASDFMDLKNEDSDFFFKGYLDIDQLKAGYAAGSQETRDMLEGYAAGYNRYLRDSAGNYPAACSKAAWVRPITVEDMYLVIAEKALHASGEVFAREIVAGARDPGVVSPVVAKARPRKIDRTFMMARLEKLTAEKLGSNGLAIGKQLSASGRGMLLGNPHYPWSSTDRFYQAHLTVNGRYDAMGVVLGGLPIVVIGFNKDVAWTHTVTKAVHFTTFKLTLDPGDGSGTSYMSDGVSVKMTPKTVTVESRMPNGGVSSRQKIFYFSKLGAVLVKPEAGISWTANAVHVLADPNRNNTRLIDQWIGIGSARGVHEMKASLDKIVGLPWINTVATDRDGNTLYADASVVPRVGADKFASDCLVVPPLLMFDGSRSACGWGQDGAAPPGIHSPANAPWMIRTDYVGNSNDGYWLTNPRALLKGPAPLGYSPLYGPTDVEQKLRTRIGFRQLEEMLAQRRQLRPVDLQELMFANRVYAAELVLPELLPLCRAAEDRALTPACNVLSAWDRRANLDSRGAVLFREFWNTAANIPNKWAVPLDPADPVNTPAGLMPAAAPAMLAALKSAAQKLEALGIPLDGRLGDYQDETRAGVRVPVHGAIGDIDGSYNSIHMSTALDAAGYHDIAWGTSYIQTVTFDDAGPVAQAMLVYGQSVDPKSPHFGDQVPLYSRKEWPTLPFSQDKIRADPQFKLMTLTE</sequence>
<dbReference type="OrthoDB" id="9760084at2"/>
<reference evidence="6 7" key="1">
    <citation type="submission" date="2017-10" db="EMBL/GenBank/DDBJ databases">
        <title>Massilia psychrophilum sp. nov., a novel purple-pigmented bacterium isolated from Tianshan glacier, Xinjiang Municipality, China.</title>
        <authorList>
            <person name="Wang H."/>
        </authorList>
    </citation>
    <scope>NUCLEOTIDE SEQUENCE [LARGE SCALE GENOMIC DNA]</scope>
    <source>
        <strain evidence="6 7">JCM 30074</strain>
    </source>
</reference>
<dbReference type="SUPFAM" id="SSF56235">
    <property type="entry name" value="N-terminal nucleophile aminohydrolases (Ntn hydrolases)"/>
    <property type="match status" value="1"/>
</dbReference>
<dbReference type="Gene3D" id="1.10.1400.10">
    <property type="match status" value="1"/>
</dbReference>
<evidence type="ECO:0008006" key="8">
    <source>
        <dbReference type="Google" id="ProtNLM"/>
    </source>
</evidence>
<dbReference type="PANTHER" id="PTHR34218">
    <property type="entry name" value="PEPTIDASE S45 PENICILLIN AMIDASE"/>
    <property type="match status" value="1"/>
</dbReference>
<evidence type="ECO:0000313" key="6">
    <source>
        <dbReference type="EMBL" id="PIL41945.1"/>
    </source>
</evidence>
<evidence type="ECO:0000256" key="2">
    <source>
        <dbReference type="ARBA" id="ARBA00022729"/>
    </source>
</evidence>
<dbReference type="Gene3D" id="2.30.120.10">
    <property type="match status" value="1"/>
</dbReference>
<name>A0A2G8T7B5_9BURK</name>
<dbReference type="InterPro" id="IPR023343">
    <property type="entry name" value="Penicillin_amidase_dom1"/>
</dbReference>
<dbReference type="PROSITE" id="PS51257">
    <property type="entry name" value="PROKAR_LIPOPROTEIN"/>
    <property type="match status" value="1"/>
</dbReference>
<keyword evidence="4" id="KW-0865">Zymogen</keyword>
<protein>
    <recommendedName>
        <fullName evidence="8">Acylase</fullName>
    </recommendedName>
</protein>
<comment type="caution">
    <text evidence="6">The sequence shown here is derived from an EMBL/GenBank/DDBJ whole genome shotgun (WGS) entry which is preliminary data.</text>
</comment>
<dbReference type="Pfam" id="PF01804">
    <property type="entry name" value="Penicil_amidase"/>
    <property type="match status" value="1"/>
</dbReference>
<keyword evidence="3" id="KW-0378">Hydrolase</keyword>
<dbReference type="PANTHER" id="PTHR34218:SF3">
    <property type="entry name" value="ACYL-HOMOSERINE LACTONE ACYLASE PVDQ"/>
    <property type="match status" value="1"/>
</dbReference>
<feature type="signal peptide" evidence="5">
    <location>
        <begin position="1"/>
        <end position="29"/>
    </location>
</feature>
<dbReference type="RefSeq" id="WP_099794017.1">
    <property type="nucleotide sequence ID" value="NZ_JBHLYV010000071.1"/>
</dbReference>
<evidence type="ECO:0000313" key="7">
    <source>
        <dbReference type="Proteomes" id="UP000230390"/>
    </source>
</evidence>
<feature type="chain" id="PRO_5013869969" description="Acylase" evidence="5">
    <location>
        <begin position="30"/>
        <end position="807"/>
    </location>
</feature>
<keyword evidence="2 5" id="KW-0732">Signal</keyword>
<dbReference type="Proteomes" id="UP000230390">
    <property type="component" value="Unassembled WGS sequence"/>
</dbReference>
<dbReference type="GO" id="GO:0017000">
    <property type="term" value="P:antibiotic biosynthetic process"/>
    <property type="evidence" value="ECO:0007669"/>
    <property type="project" value="InterPro"/>
</dbReference>
<dbReference type="EMBL" id="PDOC01000056">
    <property type="protein sequence ID" value="PIL41945.1"/>
    <property type="molecule type" value="Genomic_DNA"/>
</dbReference>
<dbReference type="GO" id="GO:0016811">
    <property type="term" value="F:hydrolase activity, acting on carbon-nitrogen (but not peptide) bonds, in linear amides"/>
    <property type="evidence" value="ECO:0007669"/>
    <property type="project" value="InterPro"/>
</dbReference>
<dbReference type="InterPro" id="IPR043147">
    <property type="entry name" value="Penicillin_amidase_A-knob"/>
</dbReference>
<dbReference type="InterPro" id="IPR043146">
    <property type="entry name" value="Penicillin_amidase_N_B-knob"/>
</dbReference>
<organism evidence="6 7">
    <name type="scientific">Massilia eurypsychrophila</name>
    <dbReference type="NCBI Taxonomy" id="1485217"/>
    <lineage>
        <taxon>Bacteria</taxon>
        <taxon>Pseudomonadati</taxon>
        <taxon>Pseudomonadota</taxon>
        <taxon>Betaproteobacteria</taxon>
        <taxon>Burkholderiales</taxon>
        <taxon>Oxalobacteraceae</taxon>
        <taxon>Telluria group</taxon>
        <taxon>Massilia</taxon>
    </lineage>
</organism>
<dbReference type="InterPro" id="IPR029055">
    <property type="entry name" value="Ntn_hydrolases_N"/>
</dbReference>
<evidence type="ECO:0000256" key="1">
    <source>
        <dbReference type="ARBA" id="ARBA00006586"/>
    </source>
</evidence>
<keyword evidence="7" id="KW-1185">Reference proteome</keyword>
<evidence type="ECO:0000256" key="4">
    <source>
        <dbReference type="ARBA" id="ARBA00023145"/>
    </source>
</evidence>
<dbReference type="AlphaFoldDB" id="A0A2G8T7B5"/>
<dbReference type="InterPro" id="IPR002692">
    <property type="entry name" value="S45"/>
</dbReference>
<evidence type="ECO:0000256" key="3">
    <source>
        <dbReference type="ARBA" id="ARBA00022801"/>
    </source>
</evidence>
<comment type="similarity">
    <text evidence="1">Belongs to the peptidase S45 family.</text>
</comment>
<proteinExistence type="inferred from homology"/>